<dbReference type="Pfam" id="PF07593">
    <property type="entry name" value="UnbV_ASPIC"/>
    <property type="match status" value="1"/>
</dbReference>
<accession>A0ABT5F7L9</accession>
<organism evidence="3 4">
    <name type="scientific">Psychrosphaera algicola</name>
    <dbReference type="NCBI Taxonomy" id="3023714"/>
    <lineage>
        <taxon>Bacteria</taxon>
        <taxon>Pseudomonadati</taxon>
        <taxon>Pseudomonadota</taxon>
        <taxon>Gammaproteobacteria</taxon>
        <taxon>Alteromonadales</taxon>
        <taxon>Pseudoalteromonadaceae</taxon>
        <taxon>Psychrosphaera</taxon>
    </lineage>
</organism>
<dbReference type="RefSeq" id="WP_272179371.1">
    <property type="nucleotide sequence ID" value="NZ_JAQOMS010000002.1"/>
</dbReference>
<dbReference type="SMART" id="SM00635">
    <property type="entry name" value="BID_2"/>
    <property type="match status" value="2"/>
</dbReference>
<dbReference type="PANTHER" id="PTHR16026:SF0">
    <property type="entry name" value="CARTILAGE ACIDIC PROTEIN 1"/>
    <property type="match status" value="1"/>
</dbReference>
<dbReference type="InterPro" id="IPR013517">
    <property type="entry name" value="FG-GAP"/>
</dbReference>
<feature type="domain" description="BIG2" evidence="2">
    <location>
        <begin position="301"/>
        <end position="381"/>
    </location>
</feature>
<gene>
    <name evidence="3" type="ORF">PN838_00150</name>
</gene>
<evidence type="ECO:0000259" key="2">
    <source>
        <dbReference type="SMART" id="SM00635"/>
    </source>
</evidence>
<protein>
    <submittedName>
        <fullName evidence="3">Ig-like domain-containing protein</fullName>
    </submittedName>
</protein>
<dbReference type="EMBL" id="JAQOMS010000002">
    <property type="protein sequence ID" value="MDC2887538.1"/>
    <property type="molecule type" value="Genomic_DNA"/>
</dbReference>
<dbReference type="Pfam" id="PF02368">
    <property type="entry name" value="Big_2"/>
    <property type="match status" value="2"/>
</dbReference>
<dbReference type="InterPro" id="IPR008964">
    <property type="entry name" value="Invasin/intimin_cell_adhesion"/>
</dbReference>
<comment type="caution">
    <text evidence="3">The sequence shown here is derived from an EMBL/GenBank/DDBJ whole genome shotgun (WGS) entry which is preliminary data.</text>
</comment>
<proteinExistence type="predicted"/>
<dbReference type="PANTHER" id="PTHR16026">
    <property type="entry name" value="CARTILAGE ACIDIC PROTEIN 1"/>
    <property type="match status" value="1"/>
</dbReference>
<reference evidence="3 4" key="1">
    <citation type="submission" date="2023-01" db="EMBL/GenBank/DDBJ databases">
        <title>Psychrosphaera sp. nov., isolated from marine algae.</title>
        <authorList>
            <person name="Bayburt H."/>
            <person name="Choi B.J."/>
            <person name="Kim J.M."/>
            <person name="Choi D.G."/>
            <person name="Jeon C.O."/>
        </authorList>
    </citation>
    <scope>NUCLEOTIDE SEQUENCE [LARGE SCALE GENOMIC DNA]</scope>
    <source>
        <strain evidence="3 4">G1-22</strain>
    </source>
</reference>
<evidence type="ECO:0000313" key="4">
    <source>
        <dbReference type="Proteomes" id="UP001528411"/>
    </source>
</evidence>
<dbReference type="Gene3D" id="2.60.40.1080">
    <property type="match status" value="2"/>
</dbReference>
<evidence type="ECO:0000313" key="3">
    <source>
        <dbReference type="EMBL" id="MDC2887538.1"/>
    </source>
</evidence>
<evidence type="ECO:0000256" key="1">
    <source>
        <dbReference type="ARBA" id="ARBA00022729"/>
    </source>
</evidence>
<dbReference type="InterPro" id="IPR011519">
    <property type="entry name" value="UnbV_ASPIC"/>
</dbReference>
<dbReference type="Pfam" id="PF13517">
    <property type="entry name" value="FG-GAP_3"/>
    <property type="match status" value="1"/>
</dbReference>
<sequence>MASGDEFVIEQQSSIGWPTDLTENGMYFGFVGDSDVGSGTGSNPNKGKWKAALVRNGDIFWGFNFSLSGINSVTPNFEPENRNTQDILLSNDNGTFTNVTESWNLPSGGNALGVTVGDFNNDSFQDVFVYRWGKIDGRISDYMLLNDGKNQFQTVTMHGANDVGGPGNGDMGQAFDFDLDGDLDLLNGSEGGQWYLYQNGVSDQTESLADNAYVLVNVGYSPQSHVDAISAEVIVKTAKGEFTKRVGSAGSVFSQSLLNIVHFGLGDVDVIESIKVRWRNGETIAFRHKAVNRLYATDRLDPKGLDVFVDAENNHIRQNATIQLNTAMVPSNADNQINWTSSNKNILKVDERGRVTAVGDINQSAIITATAAVNKLTSSVELTIIPWTPKPVTAVTIASQDAAVRQTMVEGETQKLRAILFPINADNAIVNWNSSNQEIARINDNGKVTALKPGTTTISAKLGDSAVNNANKVVDKFTLTVKPLIKPFIKITNAEAFSGKPIPVNSQIEVKVQYNAGTGNQVISSDEGEFDFG</sequence>
<dbReference type="InterPro" id="IPR003343">
    <property type="entry name" value="Big_2"/>
</dbReference>
<dbReference type="InterPro" id="IPR027039">
    <property type="entry name" value="Crtac1"/>
</dbReference>
<dbReference type="Proteomes" id="UP001528411">
    <property type="component" value="Unassembled WGS sequence"/>
</dbReference>
<dbReference type="SUPFAM" id="SSF49373">
    <property type="entry name" value="Invasin/intimin cell-adhesion fragments"/>
    <property type="match status" value="2"/>
</dbReference>
<keyword evidence="4" id="KW-1185">Reference proteome</keyword>
<dbReference type="SUPFAM" id="SSF69318">
    <property type="entry name" value="Integrin alpha N-terminal domain"/>
    <property type="match status" value="1"/>
</dbReference>
<feature type="domain" description="BIG2" evidence="2">
    <location>
        <begin position="391"/>
        <end position="472"/>
    </location>
</feature>
<dbReference type="InterPro" id="IPR028994">
    <property type="entry name" value="Integrin_alpha_N"/>
</dbReference>
<name>A0ABT5F7L9_9GAMM</name>
<keyword evidence="1" id="KW-0732">Signal</keyword>